<dbReference type="PANTHER" id="PTHR46431:SF5">
    <property type="entry name" value="EXPRESSED PROTEIN"/>
    <property type="match status" value="1"/>
</dbReference>
<evidence type="ECO:0000259" key="3">
    <source>
        <dbReference type="Pfam" id="PF09335"/>
    </source>
</evidence>
<feature type="domain" description="VTT" evidence="3">
    <location>
        <begin position="392"/>
        <end position="512"/>
    </location>
</feature>
<feature type="region of interest" description="Disordered" evidence="1">
    <location>
        <begin position="98"/>
        <end position="119"/>
    </location>
</feature>
<dbReference type="AlphaFoldDB" id="A0A8J5HX85"/>
<dbReference type="Proteomes" id="UP000734854">
    <property type="component" value="Unassembled WGS sequence"/>
</dbReference>
<feature type="compositionally biased region" description="Basic residues" evidence="1">
    <location>
        <begin position="100"/>
        <end position="117"/>
    </location>
</feature>
<dbReference type="InterPro" id="IPR032816">
    <property type="entry name" value="VTT_dom"/>
</dbReference>
<keyword evidence="2" id="KW-0472">Membrane</keyword>
<proteinExistence type="predicted"/>
<name>A0A8J5HX85_ZINOF</name>
<comment type="caution">
    <text evidence="4">The sequence shown here is derived from an EMBL/GenBank/DDBJ whole genome shotgun (WGS) entry which is preliminary data.</text>
</comment>
<feature type="transmembrane region" description="Helical" evidence="2">
    <location>
        <begin position="532"/>
        <end position="553"/>
    </location>
</feature>
<reference evidence="4 5" key="1">
    <citation type="submission" date="2020-08" db="EMBL/GenBank/DDBJ databases">
        <title>Plant Genome Project.</title>
        <authorList>
            <person name="Zhang R.-G."/>
        </authorList>
    </citation>
    <scope>NUCLEOTIDE SEQUENCE [LARGE SCALE GENOMIC DNA]</scope>
    <source>
        <tissue evidence="4">Rhizome</tissue>
    </source>
</reference>
<keyword evidence="2" id="KW-1133">Transmembrane helix</keyword>
<keyword evidence="5" id="KW-1185">Reference proteome</keyword>
<feature type="transmembrane region" description="Helical" evidence="2">
    <location>
        <begin position="301"/>
        <end position="320"/>
    </location>
</feature>
<dbReference type="EMBL" id="JACMSC010000005">
    <property type="protein sequence ID" value="KAG6521751.1"/>
    <property type="molecule type" value="Genomic_DNA"/>
</dbReference>
<dbReference type="Pfam" id="PF09335">
    <property type="entry name" value="VTT_dom"/>
    <property type="match status" value="1"/>
</dbReference>
<protein>
    <recommendedName>
        <fullName evidence="3">VTT domain-containing protein</fullName>
    </recommendedName>
</protein>
<sequence length="584" mass="66413">MKFEIFLDSPSGSNLNRTVAAAARNAGKNTPCPVDWRMKWSRRGDMACHHLRYLPLPICGIPVNNCSSLPLLVYTGSSCLVGAAFEYAAAFPPPSPWLHREKKRGRNETRKRRRQTRRSFSSSSIAEFFISKGSKGERQSPHFRLLLRLKDKSYIAIARVGATAKKVKRCFYLTTTSHIGCSTSAPATHIVCKEISSVMTSFVSSFATYISRTRHRKVLELGRTEMHKIHQLTRSKQYVFSTTMSNSPEMLVKNSDTPELHTMEEEYARLVLPRETILSNFDSRQSSVQTDKKSYIWWMKMLFICLLLVLVISILVKWGIPFVFEKEVSFQHSWLISRLHMLVVFEQEVLTCPGGITMILLPMMEWEATAFGRPVLALVLVASLALFPVILVPSGPSMWLAGMIFGYGLGFIIIMVGTTIGMVLPYFIGLLFREQIHRWLSKWPQQATILRLAGEGTWFQQFQVVTLFRISPFPYTIFNYVVVVTSIKFEPYFCGSIAGMIPEAFLYIYSGRLILTLADMQYGKYTMKPLEIVYNIVSFIVAVAITIAFTVYARRALNDLKEAESSNSEDIHANHNLMELDKFP</sequence>
<keyword evidence="2" id="KW-0812">Transmembrane</keyword>
<feature type="transmembrane region" description="Helical" evidence="2">
    <location>
        <begin position="340"/>
        <end position="363"/>
    </location>
</feature>
<feature type="transmembrane region" description="Helical" evidence="2">
    <location>
        <begin position="404"/>
        <end position="432"/>
    </location>
</feature>
<accession>A0A8J5HX85</accession>
<feature type="transmembrane region" description="Helical" evidence="2">
    <location>
        <begin position="375"/>
        <end position="392"/>
    </location>
</feature>
<evidence type="ECO:0000256" key="1">
    <source>
        <dbReference type="SAM" id="MobiDB-lite"/>
    </source>
</evidence>
<dbReference type="PANTHER" id="PTHR46431">
    <property type="entry name" value="EXPRESSED PROTEIN"/>
    <property type="match status" value="1"/>
</dbReference>
<gene>
    <name evidence="4" type="ORF">ZIOFF_018877</name>
</gene>
<feature type="transmembrane region" description="Helical" evidence="2">
    <location>
        <begin position="492"/>
        <end position="512"/>
    </location>
</feature>
<evidence type="ECO:0000256" key="2">
    <source>
        <dbReference type="SAM" id="Phobius"/>
    </source>
</evidence>
<evidence type="ECO:0000313" key="5">
    <source>
        <dbReference type="Proteomes" id="UP000734854"/>
    </source>
</evidence>
<evidence type="ECO:0000313" key="4">
    <source>
        <dbReference type="EMBL" id="KAG6521751.1"/>
    </source>
</evidence>
<organism evidence="4 5">
    <name type="scientific">Zingiber officinale</name>
    <name type="common">Ginger</name>
    <name type="synonym">Amomum zingiber</name>
    <dbReference type="NCBI Taxonomy" id="94328"/>
    <lineage>
        <taxon>Eukaryota</taxon>
        <taxon>Viridiplantae</taxon>
        <taxon>Streptophyta</taxon>
        <taxon>Embryophyta</taxon>
        <taxon>Tracheophyta</taxon>
        <taxon>Spermatophyta</taxon>
        <taxon>Magnoliopsida</taxon>
        <taxon>Liliopsida</taxon>
        <taxon>Zingiberales</taxon>
        <taxon>Zingiberaceae</taxon>
        <taxon>Zingiber</taxon>
    </lineage>
</organism>